<dbReference type="GO" id="GO:0004497">
    <property type="term" value="F:monooxygenase activity"/>
    <property type="evidence" value="ECO:0007669"/>
    <property type="project" value="UniProtKB-KW"/>
</dbReference>
<dbReference type="PRINTS" id="PR00385">
    <property type="entry name" value="P450"/>
</dbReference>
<evidence type="ECO:0000256" key="5">
    <source>
        <dbReference type="ARBA" id="ARBA00022723"/>
    </source>
</evidence>
<feature type="binding site" description="axial binding residue" evidence="9">
    <location>
        <position position="469"/>
    </location>
    <ligand>
        <name>heme</name>
        <dbReference type="ChEBI" id="CHEBI:30413"/>
    </ligand>
    <ligandPart>
        <name>Fe</name>
        <dbReference type="ChEBI" id="CHEBI:18248"/>
    </ligandPart>
</feature>
<dbReference type="Proteomes" id="UP000298030">
    <property type="component" value="Unassembled WGS sequence"/>
</dbReference>
<dbReference type="InterPro" id="IPR001128">
    <property type="entry name" value="Cyt_P450"/>
</dbReference>
<dbReference type="GO" id="GO:0005506">
    <property type="term" value="F:iron ion binding"/>
    <property type="evidence" value="ECO:0007669"/>
    <property type="project" value="InterPro"/>
</dbReference>
<dbReference type="PRINTS" id="PR00463">
    <property type="entry name" value="EP450I"/>
</dbReference>
<evidence type="ECO:0000256" key="6">
    <source>
        <dbReference type="ARBA" id="ARBA00023002"/>
    </source>
</evidence>
<comment type="pathway">
    <text evidence="2">Secondary metabolite biosynthesis.</text>
</comment>
<organism evidence="11 12">
    <name type="scientific">Coprinellus micaceus</name>
    <name type="common">Glistening ink-cap mushroom</name>
    <name type="synonym">Coprinus micaceus</name>
    <dbReference type="NCBI Taxonomy" id="71717"/>
    <lineage>
        <taxon>Eukaryota</taxon>
        <taxon>Fungi</taxon>
        <taxon>Dikarya</taxon>
        <taxon>Basidiomycota</taxon>
        <taxon>Agaricomycotina</taxon>
        <taxon>Agaricomycetes</taxon>
        <taxon>Agaricomycetidae</taxon>
        <taxon>Agaricales</taxon>
        <taxon>Agaricineae</taxon>
        <taxon>Psathyrellaceae</taxon>
        <taxon>Coprinellus</taxon>
    </lineage>
</organism>
<dbReference type="CDD" id="cd11065">
    <property type="entry name" value="CYP64-like"/>
    <property type="match status" value="1"/>
</dbReference>
<keyword evidence="12" id="KW-1185">Reference proteome</keyword>
<dbReference type="PANTHER" id="PTHR46300:SF7">
    <property type="entry name" value="P450, PUTATIVE (EUROFUNG)-RELATED"/>
    <property type="match status" value="1"/>
</dbReference>
<evidence type="ECO:0000256" key="1">
    <source>
        <dbReference type="ARBA" id="ARBA00001971"/>
    </source>
</evidence>
<keyword evidence="4 9" id="KW-0349">Heme</keyword>
<dbReference type="InterPro" id="IPR036396">
    <property type="entry name" value="Cyt_P450_sf"/>
</dbReference>
<dbReference type="PROSITE" id="PS00086">
    <property type="entry name" value="CYTOCHROME_P450"/>
    <property type="match status" value="1"/>
</dbReference>
<keyword evidence="8 10" id="KW-0503">Monooxygenase</keyword>
<comment type="caution">
    <text evidence="11">The sequence shown here is derived from an EMBL/GenBank/DDBJ whole genome shotgun (WGS) entry which is preliminary data.</text>
</comment>
<dbReference type="OrthoDB" id="2918256at2759"/>
<keyword evidence="6 10" id="KW-0560">Oxidoreductase</keyword>
<dbReference type="EMBL" id="QPFP01000018">
    <property type="protein sequence ID" value="TEB31620.1"/>
    <property type="molecule type" value="Genomic_DNA"/>
</dbReference>
<comment type="cofactor">
    <cofactor evidence="1 9">
        <name>heme</name>
        <dbReference type="ChEBI" id="CHEBI:30413"/>
    </cofactor>
</comment>
<keyword evidence="5 9" id="KW-0479">Metal-binding</keyword>
<evidence type="ECO:0000256" key="2">
    <source>
        <dbReference type="ARBA" id="ARBA00005179"/>
    </source>
</evidence>
<evidence type="ECO:0000256" key="7">
    <source>
        <dbReference type="ARBA" id="ARBA00023004"/>
    </source>
</evidence>
<name>A0A4Y7TBW0_COPMI</name>
<dbReference type="STRING" id="71717.A0A4Y7TBW0"/>
<dbReference type="AlphaFoldDB" id="A0A4Y7TBW0"/>
<dbReference type="SUPFAM" id="SSF48264">
    <property type="entry name" value="Cytochrome P450"/>
    <property type="match status" value="1"/>
</dbReference>
<dbReference type="PANTHER" id="PTHR46300">
    <property type="entry name" value="P450, PUTATIVE (EUROFUNG)-RELATED-RELATED"/>
    <property type="match status" value="1"/>
</dbReference>
<evidence type="ECO:0000256" key="4">
    <source>
        <dbReference type="ARBA" id="ARBA00022617"/>
    </source>
</evidence>
<dbReference type="GO" id="GO:0016705">
    <property type="term" value="F:oxidoreductase activity, acting on paired donors, with incorporation or reduction of molecular oxygen"/>
    <property type="evidence" value="ECO:0007669"/>
    <property type="project" value="InterPro"/>
</dbReference>
<dbReference type="Pfam" id="PF00067">
    <property type="entry name" value="p450"/>
    <property type="match status" value="1"/>
</dbReference>
<dbReference type="InterPro" id="IPR002401">
    <property type="entry name" value="Cyt_P450_E_grp-I"/>
</dbReference>
<evidence type="ECO:0000256" key="3">
    <source>
        <dbReference type="ARBA" id="ARBA00010617"/>
    </source>
</evidence>
<evidence type="ECO:0000256" key="8">
    <source>
        <dbReference type="ARBA" id="ARBA00023033"/>
    </source>
</evidence>
<evidence type="ECO:0000256" key="10">
    <source>
        <dbReference type="RuleBase" id="RU000461"/>
    </source>
</evidence>
<sequence>MLPILSDLQAPATLLLVPAVLCILYSKWQYRKRSSGCPLPPGPRGWPIIGNALDIPLESMAPAYARWAKHYGSDIVSANALGTTLVVIDKYDTAIELLEKRATKYSSRAKSVMAVDLMGYDSFILGPYSDEWKAQRKLFVRYFRPNGGVHIAQEYEVVHRLLLDLNDVPGEVYGLVRHMVGSLAISLAYGLPVQRRRDELVELIDSIARMVGEQLVPGKAIVDVLPWLRHIPDWMPGMGFKRFAKSVRWMATKFRMEGYERALKAFGTEGVRPSFLSDALASLDNVDAVKDSEARHKALGDILNVASTVFGAASDTTTDAILIFLFALATHPDVRKRVQNELDTFLTDRNEFGKRTLRLPTFEDQDNLPFLMAAIMESQRWAPVAPTGVPHSTTEDDVYGGYFIPKGSVVIPNHWSMLNDEGEYGADALDFNPDRFVRPKSGEGEHGIEINPDIRNPSTITFGFGRRVCPGSHIAQSSLWLAAACLLTVFDFEAPHTERPRYVTSEGKVNPRFDAGFLCVPKEFKCEFKVRSEEAKVLLAELGMSV</sequence>
<gene>
    <name evidence="11" type="ORF">FA13DRAFT_1732465</name>
</gene>
<dbReference type="Gene3D" id="1.10.630.10">
    <property type="entry name" value="Cytochrome P450"/>
    <property type="match status" value="1"/>
</dbReference>
<keyword evidence="7 9" id="KW-0408">Iron</keyword>
<comment type="similarity">
    <text evidence="3 10">Belongs to the cytochrome P450 family.</text>
</comment>
<proteinExistence type="inferred from homology"/>
<reference evidence="11 12" key="1">
    <citation type="journal article" date="2019" name="Nat. Ecol. Evol.">
        <title>Megaphylogeny resolves global patterns of mushroom evolution.</title>
        <authorList>
            <person name="Varga T."/>
            <person name="Krizsan K."/>
            <person name="Foldi C."/>
            <person name="Dima B."/>
            <person name="Sanchez-Garcia M."/>
            <person name="Sanchez-Ramirez S."/>
            <person name="Szollosi G.J."/>
            <person name="Szarkandi J.G."/>
            <person name="Papp V."/>
            <person name="Albert L."/>
            <person name="Andreopoulos W."/>
            <person name="Angelini C."/>
            <person name="Antonin V."/>
            <person name="Barry K.W."/>
            <person name="Bougher N.L."/>
            <person name="Buchanan P."/>
            <person name="Buyck B."/>
            <person name="Bense V."/>
            <person name="Catcheside P."/>
            <person name="Chovatia M."/>
            <person name="Cooper J."/>
            <person name="Damon W."/>
            <person name="Desjardin D."/>
            <person name="Finy P."/>
            <person name="Geml J."/>
            <person name="Haridas S."/>
            <person name="Hughes K."/>
            <person name="Justo A."/>
            <person name="Karasinski D."/>
            <person name="Kautmanova I."/>
            <person name="Kiss B."/>
            <person name="Kocsube S."/>
            <person name="Kotiranta H."/>
            <person name="LaButti K.M."/>
            <person name="Lechner B.E."/>
            <person name="Liimatainen K."/>
            <person name="Lipzen A."/>
            <person name="Lukacs Z."/>
            <person name="Mihaltcheva S."/>
            <person name="Morgado L.N."/>
            <person name="Niskanen T."/>
            <person name="Noordeloos M.E."/>
            <person name="Ohm R.A."/>
            <person name="Ortiz-Santana B."/>
            <person name="Ovrebo C."/>
            <person name="Racz N."/>
            <person name="Riley R."/>
            <person name="Savchenko A."/>
            <person name="Shiryaev A."/>
            <person name="Soop K."/>
            <person name="Spirin V."/>
            <person name="Szebenyi C."/>
            <person name="Tomsovsky M."/>
            <person name="Tulloss R.E."/>
            <person name="Uehling J."/>
            <person name="Grigoriev I.V."/>
            <person name="Vagvolgyi C."/>
            <person name="Papp T."/>
            <person name="Martin F.M."/>
            <person name="Miettinen O."/>
            <person name="Hibbett D.S."/>
            <person name="Nagy L.G."/>
        </authorList>
    </citation>
    <scope>NUCLEOTIDE SEQUENCE [LARGE SCALE GENOMIC DNA]</scope>
    <source>
        <strain evidence="11 12">FP101781</strain>
    </source>
</reference>
<dbReference type="InterPro" id="IPR017972">
    <property type="entry name" value="Cyt_P450_CS"/>
</dbReference>
<dbReference type="InterPro" id="IPR050364">
    <property type="entry name" value="Cytochrome_P450_fung"/>
</dbReference>
<evidence type="ECO:0000256" key="9">
    <source>
        <dbReference type="PIRSR" id="PIRSR602401-1"/>
    </source>
</evidence>
<accession>A0A4Y7TBW0</accession>
<evidence type="ECO:0000313" key="11">
    <source>
        <dbReference type="EMBL" id="TEB31620.1"/>
    </source>
</evidence>
<protein>
    <submittedName>
        <fullName evidence="11">Cytochrome P450</fullName>
    </submittedName>
</protein>
<evidence type="ECO:0000313" key="12">
    <source>
        <dbReference type="Proteomes" id="UP000298030"/>
    </source>
</evidence>
<dbReference type="GO" id="GO:0020037">
    <property type="term" value="F:heme binding"/>
    <property type="evidence" value="ECO:0007669"/>
    <property type="project" value="InterPro"/>
</dbReference>